<dbReference type="OrthoDB" id="5419315at2759"/>
<dbReference type="InterPro" id="IPR036864">
    <property type="entry name" value="Zn2-C6_fun-type_DNA-bd_sf"/>
</dbReference>
<organism evidence="5 6">
    <name type="scientific">Sparassis crispa</name>
    <dbReference type="NCBI Taxonomy" id="139825"/>
    <lineage>
        <taxon>Eukaryota</taxon>
        <taxon>Fungi</taxon>
        <taxon>Dikarya</taxon>
        <taxon>Basidiomycota</taxon>
        <taxon>Agaricomycotina</taxon>
        <taxon>Agaricomycetes</taxon>
        <taxon>Polyporales</taxon>
        <taxon>Sparassidaceae</taxon>
        <taxon>Sparassis</taxon>
    </lineage>
</organism>
<dbReference type="InterPro" id="IPR021858">
    <property type="entry name" value="Fun_TF"/>
</dbReference>
<gene>
    <name evidence="5" type="ORF">SCP_1200710</name>
</gene>
<dbReference type="PANTHER" id="PTHR37534">
    <property type="entry name" value="TRANSCRIPTIONAL ACTIVATOR PROTEIN UGA3"/>
    <property type="match status" value="1"/>
</dbReference>
<feature type="compositionally biased region" description="Low complexity" evidence="3">
    <location>
        <begin position="21"/>
        <end position="33"/>
    </location>
</feature>
<keyword evidence="2" id="KW-0539">Nucleus</keyword>
<dbReference type="STRING" id="139825.A0A401H087"/>
<dbReference type="GO" id="GO:0008270">
    <property type="term" value="F:zinc ion binding"/>
    <property type="evidence" value="ECO:0007669"/>
    <property type="project" value="InterPro"/>
</dbReference>
<dbReference type="SUPFAM" id="SSF57701">
    <property type="entry name" value="Zn2/Cys6 DNA-binding domain"/>
    <property type="match status" value="1"/>
</dbReference>
<reference evidence="5 6" key="1">
    <citation type="journal article" date="2018" name="Sci. Rep.">
        <title>Genome sequence of the cauliflower mushroom Sparassis crispa (Hanabiratake) and its association with beneficial usage.</title>
        <authorList>
            <person name="Kiyama R."/>
            <person name="Furutani Y."/>
            <person name="Kawaguchi K."/>
            <person name="Nakanishi T."/>
        </authorList>
    </citation>
    <scope>NUCLEOTIDE SEQUENCE [LARGE SCALE GENOMIC DNA]</scope>
</reference>
<comment type="subcellular location">
    <subcellularLocation>
        <location evidence="1">Nucleus</location>
    </subcellularLocation>
</comment>
<feature type="region of interest" description="Disordered" evidence="3">
    <location>
        <begin position="1"/>
        <end position="72"/>
    </location>
</feature>
<evidence type="ECO:0000259" key="4">
    <source>
        <dbReference type="PROSITE" id="PS50048"/>
    </source>
</evidence>
<feature type="compositionally biased region" description="Polar residues" evidence="3">
    <location>
        <begin position="48"/>
        <end position="57"/>
    </location>
</feature>
<dbReference type="Pfam" id="PF00172">
    <property type="entry name" value="Zn_clus"/>
    <property type="match status" value="1"/>
</dbReference>
<evidence type="ECO:0000256" key="2">
    <source>
        <dbReference type="ARBA" id="ARBA00023242"/>
    </source>
</evidence>
<accession>A0A401H087</accession>
<dbReference type="EMBL" id="BFAD01000012">
    <property type="protein sequence ID" value="GBE87846.1"/>
    <property type="molecule type" value="Genomic_DNA"/>
</dbReference>
<dbReference type="RefSeq" id="XP_027618759.1">
    <property type="nucleotide sequence ID" value="XM_027762958.1"/>
</dbReference>
<evidence type="ECO:0000256" key="1">
    <source>
        <dbReference type="ARBA" id="ARBA00004123"/>
    </source>
</evidence>
<dbReference type="GeneID" id="38784763"/>
<dbReference type="GO" id="GO:0000981">
    <property type="term" value="F:DNA-binding transcription factor activity, RNA polymerase II-specific"/>
    <property type="evidence" value="ECO:0007669"/>
    <property type="project" value="InterPro"/>
</dbReference>
<dbReference type="SMART" id="SM00066">
    <property type="entry name" value="GAL4"/>
    <property type="match status" value="1"/>
</dbReference>
<dbReference type="GO" id="GO:0005634">
    <property type="term" value="C:nucleus"/>
    <property type="evidence" value="ECO:0007669"/>
    <property type="project" value="UniProtKB-SubCell"/>
</dbReference>
<dbReference type="PROSITE" id="PS50048">
    <property type="entry name" value="ZN2_CY6_FUNGAL_2"/>
    <property type="match status" value="1"/>
</dbReference>
<evidence type="ECO:0000313" key="5">
    <source>
        <dbReference type="EMBL" id="GBE87846.1"/>
    </source>
</evidence>
<feature type="domain" description="Zn(2)-C6 fungal-type" evidence="4">
    <location>
        <begin position="73"/>
        <end position="103"/>
    </location>
</feature>
<keyword evidence="6" id="KW-1185">Reference proteome</keyword>
<dbReference type="PROSITE" id="PS00463">
    <property type="entry name" value="ZN2_CY6_FUNGAL_1"/>
    <property type="match status" value="1"/>
</dbReference>
<dbReference type="InterPro" id="IPR001138">
    <property type="entry name" value="Zn2Cys6_DnaBD"/>
</dbReference>
<dbReference type="Pfam" id="PF11951">
    <property type="entry name" value="Fungal_trans_2"/>
    <property type="match status" value="1"/>
</dbReference>
<evidence type="ECO:0000256" key="3">
    <source>
        <dbReference type="SAM" id="MobiDB-lite"/>
    </source>
</evidence>
<proteinExistence type="predicted"/>
<dbReference type="PANTHER" id="PTHR37534:SF20">
    <property type="entry name" value="PRO1A C6 ZINK-FINGER PROTEIN"/>
    <property type="match status" value="1"/>
</dbReference>
<evidence type="ECO:0000313" key="6">
    <source>
        <dbReference type="Proteomes" id="UP000287166"/>
    </source>
</evidence>
<dbReference type="InParanoid" id="A0A401H087"/>
<protein>
    <recommendedName>
        <fullName evidence="4">Zn(2)-C6 fungal-type domain-containing protein</fullName>
    </recommendedName>
</protein>
<sequence length="715" mass="78207">MAHQALDEPAQSSPEFYSDEPSSNASPVSASPSLNMTPAMFDEGDSSGRGSATSTPARSAPETTRPHSAGKGGCWTCRVRRKKCDEEREGESCKTCLRLGLKCLGWGVKRPDWMRDKERVAAYRAEIKEQLTREGRIRGQPRTTFGHLHPPPPPPPPLGVAGPGPSTLRRNHSFGEGDASFRRAYAASPYHHPHRLVHGRGTVSARSSPTAQHYPLGVPFVAPMDAPFDVQEFPYHPASLSPTLPIPTNEPVPEPVPYTPFLPAAHETDAPHSAGLALPSPHVAPGPFTTVDEYVGYYFNYVQKVQYAFAGPALTNTLYPIVAADPSGVVAHAICALSSLHSTRVRIAQRLEAPVQNPEQSMPKYFYDQALAQIARAKAHGAQYADADAVAAVQLISFSVLANGWGDWPALLEVACDWLGQSRIHEEQNPKLTLLNMSPAARYAAKATMWIDVFSSITFMQPPRFLPLYRRLFAGGGGFWANSQQQHFDLRMDALTGCPDEAVLAIAEISALAHWKAAEQRSGSLSMRELVRRGDLIEQQLRQLAVPRQYADVEEAAAAAADAQQPGLEQADAAASAVGSYAMEEVRQLTADIFRETAVLYLHTVLSESIRGVPEIVQSVSTIVALLNQLPPSDYDRALIFPLFLTGSMTEDPLLQNVIKERFALVDDGLGHIMQARTLLEHIWGRSAPIHGSSLVTVVEWRETLCNQWRNLLLL</sequence>
<comment type="caution">
    <text evidence="5">The sequence shown here is derived from an EMBL/GenBank/DDBJ whole genome shotgun (WGS) entry which is preliminary data.</text>
</comment>
<name>A0A401H087_9APHY</name>
<dbReference type="CDD" id="cd00067">
    <property type="entry name" value="GAL4"/>
    <property type="match status" value="1"/>
</dbReference>
<dbReference type="AlphaFoldDB" id="A0A401H087"/>
<dbReference type="Proteomes" id="UP000287166">
    <property type="component" value="Unassembled WGS sequence"/>
</dbReference>